<organism evidence="2 3">
    <name type="scientific">Mannheimia varigena USDA-ARS-USMARC-1296</name>
    <dbReference type="NCBI Taxonomy" id="1433287"/>
    <lineage>
        <taxon>Bacteria</taxon>
        <taxon>Pseudomonadati</taxon>
        <taxon>Pseudomonadota</taxon>
        <taxon>Gammaproteobacteria</taxon>
        <taxon>Pasteurellales</taxon>
        <taxon>Pasteurellaceae</taxon>
        <taxon>Mannheimia</taxon>
    </lineage>
</organism>
<dbReference type="AlphaFoldDB" id="W0QAE3"/>
<protein>
    <submittedName>
        <fullName evidence="2">LPS glycosyltransferase</fullName>
    </submittedName>
</protein>
<dbReference type="GO" id="GO:0016740">
    <property type="term" value="F:transferase activity"/>
    <property type="evidence" value="ECO:0007669"/>
    <property type="project" value="UniProtKB-KW"/>
</dbReference>
<dbReference type="Pfam" id="PF01755">
    <property type="entry name" value="Glyco_transf_25"/>
    <property type="match status" value="1"/>
</dbReference>
<dbReference type="RefSeq" id="WP_025216992.1">
    <property type="nucleotide sequence ID" value="NZ_CP006943.1"/>
</dbReference>
<proteinExistence type="predicted"/>
<keyword evidence="3" id="KW-1185">Reference proteome</keyword>
<dbReference type="HOGENOM" id="CLU_071269_2_0_6"/>
<evidence type="ECO:0000313" key="3">
    <source>
        <dbReference type="Proteomes" id="UP000066995"/>
    </source>
</evidence>
<sequence length="253" mass="29484">MNNYVISLTSAQDRRNHIEAEFDKQNIPFQFFDAITPDIMQNKASELGINISQSTLTKGEISCALSHIALWHLAKEKDLNYICIFEDDIYLGENIKSFLSNNYINENIDIVKLEKNISIVETGRRADQSYSCRELYKLKSPHPGTAGYLITRKGISYLLDKIKNLQDIEIDNLMFNQFLKDENYTVWQLQPALCIQDAILNEKQIFHTTISGRENRNSKSKKKLNLGQKLKKEINRIKRKFKLRFFGKHITFK</sequence>
<dbReference type="PATRIC" id="fig|1433287.3.peg.726"/>
<dbReference type="eggNOG" id="COG3306">
    <property type="taxonomic scope" value="Bacteria"/>
</dbReference>
<dbReference type="KEGG" id="mvi:X808_7290"/>
<dbReference type="EMBL" id="CP006943">
    <property type="protein sequence ID" value="AHG75252.1"/>
    <property type="molecule type" value="Genomic_DNA"/>
</dbReference>
<gene>
    <name evidence="2" type="ORF">X808_7290</name>
</gene>
<name>W0QAE3_9PAST</name>
<keyword evidence="2" id="KW-0808">Transferase</keyword>
<dbReference type="CDD" id="cd06532">
    <property type="entry name" value="Glyco_transf_25"/>
    <property type="match status" value="1"/>
</dbReference>
<evidence type="ECO:0000259" key="1">
    <source>
        <dbReference type="Pfam" id="PF01755"/>
    </source>
</evidence>
<dbReference type="OrthoDB" id="9816113at2"/>
<dbReference type="InterPro" id="IPR002654">
    <property type="entry name" value="Glyco_trans_25"/>
</dbReference>
<reference evidence="2 3" key="1">
    <citation type="submission" date="2013-12" db="EMBL/GenBank/DDBJ databases">
        <title>Annotation of the Mannheimia varigena USDA-ARS-USMARC-1296 complete genome.</title>
        <authorList>
            <person name="Harhay G.P."/>
            <person name="Clawson M.L."/>
            <person name="Murray R.W."/>
            <person name="Lubbers B.V."/>
            <person name="Heaton M.P."/>
            <person name="Chitko-Mckown C.G."/>
            <person name="Harhay D.M."/>
            <person name="Smith T.P.L."/>
        </authorList>
    </citation>
    <scope>NUCLEOTIDE SEQUENCE [LARGE SCALE GENOMIC DNA]</scope>
    <source>
        <strain evidence="2 3">USDA-ARS-USMARC-1296</strain>
    </source>
</reference>
<dbReference type="Proteomes" id="UP000066995">
    <property type="component" value="Chromosome"/>
</dbReference>
<accession>W0QAE3</accession>
<evidence type="ECO:0000313" key="2">
    <source>
        <dbReference type="EMBL" id="AHG75252.1"/>
    </source>
</evidence>
<feature type="domain" description="Glycosyl transferase family 25" evidence="1">
    <location>
        <begin position="2"/>
        <end position="174"/>
    </location>
</feature>
<dbReference type="STRING" id="1433287.X808_7290"/>